<dbReference type="SUPFAM" id="SSF56112">
    <property type="entry name" value="Protein kinase-like (PK-like)"/>
    <property type="match status" value="1"/>
</dbReference>
<dbReference type="PROSITE" id="PS00109">
    <property type="entry name" value="PROTEIN_KINASE_TYR"/>
    <property type="match status" value="1"/>
</dbReference>
<dbReference type="PROSITE" id="PS50181">
    <property type="entry name" value="FBOX"/>
    <property type="match status" value="1"/>
</dbReference>
<feature type="repeat" description="WD" evidence="23">
    <location>
        <begin position="216"/>
        <end position="255"/>
    </location>
</feature>
<dbReference type="Proteomes" id="UP000054815">
    <property type="component" value="Unassembled WGS sequence"/>
</dbReference>
<keyword evidence="8" id="KW-0808">Transferase</keyword>
<evidence type="ECO:0000256" key="15">
    <source>
        <dbReference type="ARBA" id="ARBA00023242"/>
    </source>
</evidence>
<feature type="region of interest" description="Disordered" evidence="24">
    <location>
        <begin position="1"/>
        <end position="22"/>
    </location>
</feature>
<dbReference type="GO" id="GO:0004674">
    <property type="term" value="F:protein serine/threonine kinase activity"/>
    <property type="evidence" value="ECO:0007669"/>
    <property type="project" value="UniProtKB-KW"/>
</dbReference>
<dbReference type="PRINTS" id="PR00320">
    <property type="entry name" value="GPROTEINBRPT"/>
</dbReference>
<evidence type="ECO:0000256" key="9">
    <source>
        <dbReference type="ARBA" id="ARBA00022694"/>
    </source>
</evidence>
<keyword evidence="9" id="KW-0819">tRNA processing</keyword>
<evidence type="ECO:0000256" key="18">
    <source>
        <dbReference type="ARBA" id="ARBA00056624"/>
    </source>
</evidence>
<dbReference type="EMBL" id="JYDU01000118">
    <property type="protein sequence ID" value="KRX92153.1"/>
    <property type="molecule type" value="Genomic_DNA"/>
</dbReference>
<evidence type="ECO:0000256" key="6">
    <source>
        <dbReference type="ARBA" id="ARBA00022553"/>
    </source>
</evidence>
<dbReference type="InterPro" id="IPR000719">
    <property type="entry name" value="Prot_kinase_dom"/>
</dbReference>
<evidence type="ECO:0000256" key="3">
    <source>
        <dbReference type="ARBA" id="ARBA00010630"/>
    </source>
</evidence>
<evidence type="ECO:0000259" key="25">
    <source>
        <dbReference type="PROSITE" id="PS50011"/>
    </source>
</evidence>
<dbReference type="GO" id="GO:0005776">
    <property type="term" value="C:autophagosome"/>
    <property type="evidence" value="ECO:0007669"/>
    <property type="project" value="UniProtKB-SubCell"/>
</dbReference>
<comment type="subunit">
    <text evidence="19">Component of the EKC/KEOPS complex composed of at least GON7, TP53RK, TPRKB, OSGEP and LAGE3; the whole complex dimerizes.</text>
</comment>
<dbReference type="InterPro" id="IPR008266">
    <property type="entry name" value="Tyr_kinase_AS"/>
</dbReference>
<evidence type="ECO:0000256" key="2">
    <source>
        <dbReference type="ARBA" id="ARBA00004419"/>
    </source>
</evidence>
<dbReference type="InterPro" id="IPR036047">
    <property type="entry name" value="F-box-like_dom_sf"/>
</dbReference>
<feature type="domain" description="F-box" evidence="26">
    <location>
        <begin position="105"/>
        <end position="150"/>
    </location>
</feature>
<dbReference type="Pfam" id="PF12937">
    <property type="entry name" value="F-box-like"/>
    <property type="match status" value="1"/>
</dbReference>
<evidence type="ECO:0000256" key="21">
    <source>
        <dbReference type="ARBA" id="ARBA00080585"/>
    </source>
</evidence>
<dbReference type="GO" id="GO:0008033">
    <property type="term" value="P:tRNA processing"/>
    <property type="evidence" value="ECO:0007669"/>
    <property type="project" value="UniProtKB-KW"/>
</dbReference>
<dbReference type="Pfam" id="PF06293">
    <property type="entry name" value="Kdo"/>
    <property type="match status" value="1"/>
</dbReference>
<dbReference type="CDD" id="cd00200">
    <property type="entry name" value="WD40"/>
    <property type="match status" value="1"/>
</dbReference>
<reference evidence="27 28" key="1">
    <citation type="submission" date="2015-01" db="EMBL/GenBank/DDBJ databases">
        <title>Evolution of Trichinella species and genotypes.</title>
        <authorList>
            <person name="Korhonen P.K."/>
            <person name="Edoardo P."/>
            <person name="Giuseppe L.R."/>
            <person name="Gasser R.B."/>
        </authorList>
    </citation>
    <scope>NUCLEOTIDE SEQUENCE [LARGE SCALE GENOMIC DNA]</scope>
    <source>
        <strain evidence="27">ISS141</strain>
    </source>
</reference>
<dbReference type="Gene3D" id="1.20.1280.50">
    <property type="match status" value="1"/>
</dbReference>
<dbReference type="GO" id="GO:0005524">
    <property type="term" value="F:ATP binding"/>
    <property type="evidence" value="ECO:0007669"/>
    <property type="project" value="UniProtKB-KW"/>
</dbReference>
<dbReference type="Gene3D" id="2.130.10.10">
    <property type="entry name" value="YVTN repeat-like/Quinoprotein amine dehydrogenase"/>
    <property type="match status" value="2"/>
</dbReference>
<feature type="repeat" description="WD" evidence="23">
    <location>
        <begin position="262"/>
        <end position="301"/>
    </location>
</feature>
<dbReference type="FunFam" id="1.10.510.10:FF:000323">
    <property type="entry name" value="TP53-regulating kinase, putative"/>
    <property type="match status" value="1"/>
</dbReference>
<dbReference type="PROSITE" id="PS50082">
    <property type="entry name" value="WD_REPEATS_2"/>
    <property type="match status" value="5"/>
</dbReference>
<dbReference type="PANTHER" id="PTHR44436:SF1">
    <property type="entry name" value="F-BOX_WD REPEAT-CONTAINING PROTEIN 2"/>
    <property type="match status" value="1"/>
</dbReference>
<dbReference type="GO" id="GO:0016787">
    <property type="term" value="F:hydrolase activity"/>
    <property type="evidence" value="ECO:0007669"/>
    <property type="project" value="UniProtKB-KW"/>
</dbReference>
<keyword evidence="12 27" id="KW-0418">Kinase</keyword>
<comment type="catalytic activity">
    <reaction evidence="17">
        <text>L-seryl-[protein] + ATP = O-phospho-L-seryl-[protein] + ADP + H(+)</text>
        <dbReference type="Rhea" id="RHEA:17989"/>
        <dbReference type="Rhea" id="RHEA-COMP:9863"/>
        <dbReference type="Rhea" id="RHEA-COMP:11604"/>
        <dbReference type="ChEBI" id="CHEBI:15378"/>
        <dbReference type="ChEBI" id="CHEBI:29999"/>
        <dbReference type="ChEBI" id="CHEBI:30616"/>
        <dbReference type="ChEBI" id="CHEBI:83421"/>
        <dbReference type="ChEBI" id="CHEBI:456216"/>
        <dbReference type="EC" id="2.7.11.1"/>
    </reaction>
</comment>
<keyword evidence="7 23" id="KW-0853">WD repeat</keyword>
<dbReference type="PROSITE" id="PS50011">
    <property type="entry name" value="PROTEIN_KINASE_DOM"/>
    <property type="match status" value="1"/>
</dbReference>
<accession>A0A0V0XWP6</accession>
<dbReference type="Gene3D" id="1.10.510.10">
    <property type="entry name" value="Transferase(Phosphotransferase) domain 1"/>
    <property type="match status" value="1"/>
</dbReference>
<dbReference type="InterPro" id="IPR036322">
    <property type="entry name" value="WD40_repeat_dom_sf"/>
</dbReference>
<keyword evidence="14" id="KW-0067">ATP-binding</keyword>
<comment type="function">
    <text evidence="18">Component of the EKC/KEOPS complex that is required for the formation of a threonylcarbamoyl group on adenosine at position 37 (t(6)A37) in tRNAs that read codons beginning with adenine. The complex is probably involved in the transfer of the threonylcarbamoyl moiety of threonylcarbamoyl-AMP (TC-AMP) to the N6 group of A37. TP53RK has ATPase activity in the context of the EKC/KEOPS complex and likely plays a supporting role to the catalytic subunit OSGEP. Atypical protein kinase that phosphorylates 'Ser-15' of p53/TP53 protein and may therefore participate in its activation.</text>
</comment>
<dbReference type="InterPro" id="IPR042627">
    <property type="entry name" value="FBXW2"/>
</dbReference>
<evidence type="ECO:0000256" key="20">
    <source>
        <dbReference type="ARBA" id="ARBA00079584"/>
    </source>
</evidence>
<dbReference type="PROSITE" id="PS50294">
    <property type="entry name" value="WD_REPEATS_REGION"/>
    <property type="match status" value="4"/>
</dbReference>
<dbReference type="SUPFAM" id="SSF81383">
    <property type="entry name" value="F-box domain"/>
    <property type="match status" value="1"/>
</dbReference>
<organism evidence="27 28">
    <name type="scientific">Trichinella pseudospiralis</name>
    <name type="common">Parasitic roundworm</name>
    <dbReference type="NCBI Taxonomy" id="6337"/>
    <lineage>
        <taxon>Eukaryota</taxon>
        <taxon>Metazoa</taxon>
        <taxon>Ecdysozoa</taxon>
        <taxon>Nematoda</taxon>
        <taxon>Enoplea</taxon>
        <taxon>Dorylaimia</taxon>
        <taxon>Trichinellida</taxon>
        <taxon>Trichinellidae</taxon>
        <taxon>Trichinella</taxon>
    </lineage>
</organism>
<dbReference type="PROSITE" id="PS00678">
    <property type="entry name" value="WD_REPEATS_1"/>
    <property type="match status" value="4"/>
</dbReference>
<feature type="domain" description="Protein kinase" evidence="25">
    <location>
        <begin position="471"/>
        <end position="695"/>
    </location>
</feature>
<dbReference type="InterPro" id="IPR011009">
    <property type="entry name" value="Kinase-like_dom_sf"/>
</dbReference>
<keyword evidence="5" id="KW-0723">Serine/threonine-protein kinase</keyword>
<evidence type="ECO:0000256" key="5">
    <source>
        <dbReference type="ARBA" id="ARBA00022527"/>
    </source>
</evidence>
<evidence type="ECO:0000313" key="28">
    <source>
        <dbReference type="Proteomes" id="UP000054815"/>
    </source>
</evidence>
<evidence type="ECO:0000256" key="22">
    <source>
        <dbReference type="ARBA" id="ARBA00081359"/>
    </source>
</evidence>
<comment type="subcellular location">
    <subcellularLocation>
        <location evidence="2">Cytoplasmic vesicle</location>
        <location evidence="2">Autophagosome</location>
    </subcellularLocation>
    <subcellularLocation>
        <location evidence="1">Nucleus</location>
    </subcellularLocation>
</comment>
<keyword evidence="6" id="KW-0597">Phosphoprotein</keyword>
<evidence type="ECO:0000256" key="17">
    <source>
        <dbReference type="ARBA" id="ARBA00048679"/>
    </source>
</evidence>
<dbReference type="FunFam" id="3.30.200.20:FF:000201">
    <property type="entry name" value="TP53-regulating kinase isoform X1"/>
    <property type="match status" value="1"/>
</dbReference>
<keyword evidence="11" id="KW-0547">Nucleotide-binding</keyword>
<dbReference type="SMART" id="SM00320">
    <property type="entry name" value="WD40"/>
    <property type="match status" value="6"/>
</dbReference>
<evidence type="ECO:0000256" key="11">
    <source>
        <dbReference type="ARBA" id="ARBA00022741"/>
    </source>
</evidence>
<proteinExistence type="inferred from homology"/>
<feature type="repeat" description="WD" evidence="23">
    <location>
        <begin position="302"/>
        <end position="335"/>
    </location>
</feature>
<dbReference type="InterPro" id="IPR022495">
    <property type="entry name" value="Bud32"/>
</dbReference>
<evidence type="ECO:0000256" key="14">
    <source>
        <dbReference type="ARBA" id="ARBA00022840"/>
    </source>
</evidence>
<gene>
    <name evidence="27" type="primary">TP53RK</name>
    <name evidence="27" type="ORF">T4E_6155</name>
</gene>
<sequence length="695" mass="78753">MERLSAETASDMEKVGNGNENDSELKHSVAARSGSQNNNAQASSTCFLSFNEKLEKLCEWMAHFTDDEKNIVVSNILLYCGPEQLKPVADFMESSSHNYFSENAVDPFELFPSNILMHIFSFLEPIDIASCALVSKLWNRFVEYQGWKSMCLFNSNYRLASTELEQKLTSRYCIGEGRVEWKGIFLERYRLRRNWMKARCVLWDIRTNNPLAVMTLLGHSGTVRCLQLNGSRLASGSNDHTLKVWDLSSNEHWSSIACRSTMIGHTDAVRCLQMDDEKIISGSYDKTLRTWDLKTGQQSATFSGHEGEVLCLQFDRRKLISGSSDRSIRIWDLRTQIAGMILHNVHAKAVTCLQFNETQIVSASFDCTIKVWDVRTGRCFRTINWKENEGHTGVVRCLQADRWRFVSGADDKTLKVWNLNTGERICTLHSHTDGVTCLSFNDFRIVSGSYDTCVKLIMQSCSSEKKIGFSDSTVTLIAQGAEARIFSTNFYGKPAIIKERFRKKYRHFALDELLTKERMRAEIRGLMHCRKLGIPVPPIYFVDSKQNSIIFGAVEDAITLKNLLDSMHEAGAVVDLVDNLALTIGQVLAKMHMNGVIHGDLTTSNLLVKRPLSADNCRQIVLIDFGLSFVSSMVEDKAVDLLVLEKAFMSTHPNAESFYRTILDAYAKFYGKQGSEVLVQLEQVRLRGRKRLIVD</sequence>
<protein>
    <recommendedName>
        <fullName evidence="4">non-specific serine/threonine protein kinase</fullName>
        <ecNumber evidence="4">2.7.11.1</ecNumber>
    </recommendedName>
    <alternativeName>
        <fullName evidence="20">Nori-2</fullName>
    </alternativeName>
    <alternativeName>
        <fullName evidence="21">TP53-regulating kinase</fullName>
    </alternativeName>
    <alternativeName>
        <fullName evidence="22">p53-related protein kinase</fullName>
    </alternativeName>
</protein>
<evidence type="ECO:0000256" key="23">
    <source>
        <dbReference type="PROSITE-ProRule" id="PRU00221"/>
    </source>
</evidence>
<dbReference type="InterPro" id="IPR020472">
    <property type="entry name" value="WD40_PAC1"/>
</dbReference>
<evidence type="ECO:0000259" key="26">
    <source>
        <dbReference type="PROSITE" id="PS50181"/>
    </source>
</evidence>
<evidence type="ECO:0000256" key="7">
    <source>
        <dbReference type="ARBA" id="ARBA00022574"/>
    </source>
</evidence>
<dbReference type="InterPro" id="IPR019775">
    <property type="entry name" value="WD40_repeat_CS"/>
</dbReference>
<dbReference type="Gene3D" id="3.30.200.20">
    <property type="entry name" value="Phosphorylase Kinase, domain 1"/>
    <property type="match status" value="1"/>
</dbReference>
<keyword evidence="13" id="KW-0378">Hydrolase</keyword>
<comment type="catalytic activity">
    <reaction evidence="16">
        <text>L-threonyl-[protein] + ATP = O-phospho-L-threonyl-[protein] + ADP + H(+)</text>
        <dbReference type="Rhea" id="RHEA:46608"/>
        <dbReference type="Rhea" id="RHEA-COMP:11060"/>
        <dbReference type="Rhea" id="RHEA-COMP:11605"/>
        <dbReference type="ChEBI" id="CHEBI:15378"/>
        <dbReference type="ChEBI" id="CHEBI:30013"/>
        <dbReference type="ChEBI" id="CHEBI:30616"/>
        <dbReference type="ChEBI" id="CHEBI:61977"/>
        <dbReference type="ChEBI" id="CHEBI:456216"/>
        <dbReference type="EC" id="2.7.11.1"/>
    </reaction>
</comment>
<feature type="repeat" description="WD" evidence="23">
    <location>
        <begin position="388"/>
        <end position="427"/>
    </location>
</feature>
<dbReference type="InterPro" id="IPR001680">
    <property type="entry name" value="WD40_rpt"/>
</dbReference>
<dbReference type="SMART" id="SM00256">
    <property type="entry name" value="FBOX"/>
    <property type="match status" value="1"/>
</dbReference>
<dbReference type="PANTHER" id="PTHR44436">
    <property type="entry name" value="F-BOX/WD REPEAT-CONTAINING PROTEIN 2"/>
    <property type="match status" value="1"/>
</dbReference>
<comment type="caution">
    <text evidence="27">The sequence shown here is derived from an EMBL/GenBank/DDBJ whole genome shotgun (WGS) entry which is preliminary data.</text>
</comment>
<evidence type="ECO:0000256" key="4">
    <source>
        <dbReference type="ARBA" id="ARBA00012513"/>
    </source>
</evidence>
<dbReference type="InterPro" id="IPR015943">
    <property type="entry name" value="WD40/YVTN_repeat-like_dom_sf"/>
</dbReference>
<dbReference type="InterPro" id="IPR001810">
    <property type="entry name" value="F-box_dom"/>
</dbReference>
<name>A0A0V0XWP6_TRIPS</name>
<keyword evidence="15" id="KW-0539">Nucleus</keyword>
<evidence type="ECO:0000256" key="16">
    <source>
        <dbReference type="ARBA" id="ARBA00047899"/>
    </source>
</evidence>
<evidence type="ECO:0000256" key="1">
    <source>
        <dbReference type="ARBA" id="ARBA00004123"/>
    </source>
</evidence>
<keyword evidence="10" id="KW-0677">Repeat</keyword>
<dbReference type="GO" id="GO:0000408">
    <property type="term" value="C:EKC/KEOPS complex"/>
    <property type="evidence" value="ECO:0007669"/>
    <property type="project" value="UniProtKB-ARBA"/>
</dbReference>
<evidence type="ECO:0000256" key="24">
    <source>
        <dbReference type="SAM" id="MobiDB-lite"/>
    </source>
</evidence>
<comment type="similarity">
    <text evidence="3">Belongs to the protein kinase superfamily. BUD32 family.</text>
</comment>
<dbReference type="Pfam" id="PF00400">
    <property type="entry name" value="WD40"/>
    <property type="match status" value="6"/>
</dbReference>
<evidence type="ECO:0000256" key="13">
    <source>
        <dbReference type="ARBA" id="ARBA00022801"/>
    </source>
</evidence>
<dbReference type="GO" id="GO:0005634">
    <property type="term" value="C:nucleus"/>
    <property type="evidence" value="ECO:0007669"/>
    <property type="project" value="UniProtKB-SubCell"/>
</dbReference>
<evidence type="ECO:0000256" key="10">
    <source>
        <dbReference type="ARBA" id="ARBA00022737"/>
    </source>
</evidence>
<dbReference type="NCBIfam" id="TIGR03724">
    <property type="entry name" value="arch_bud32"/>
    <property type="match status" value="1"/>
</dbReference>
<evidence type="ECO:0000313" key="27">
    <source>
        <dbReference type="EMBL" id="KRX92153.1"/>
    </source>
</evidence>
<feature type="repeat" description="WD" evidence="23">
    <location>
        <begin position="343"/>
        <end position="382"/>
    </location>
</feature>
<dbReference type="AlphaFoldDB" id="A0A0V0XWP6"/>
<dbReference type="SUPFAM" id="SSF50978">
    <property type="entry name" value="WD40 repeat-like"/>
    <property type="match status" value="1"/>
</dbReference>
<dbReference type="EC" id="2.7.11.1" evidence="4"/>
<evidence type="ECO:0000256" key="19">
    <source>
        <dbReference type="ARBA" id="ARBA00062157"/>
    </source>
</evidence>
<evidence type="ECO:0000256" key="8">
    <source>
        <dbReference type="ARBA" id="ARBA00022679"/>
    </source>
</evidence>
<evidence type="ECO:0000256" key="12">
    <source>
        <dbReference type="ARBA" id="ARBA00022777"/>
    </source>
</evidence>